<keyword evidence="2" id="KW-0325">Glycoprotein</keyword>
<dbReference type="PANTHER" id="PTHR22835:SF510">
    <property type="entry name" value="GDSL ESTERASE_LIPASE"/>
    <property type="match status" value="1"/>
</dbReference>
<sequence>MLQKLYQQGARALWIHNTGPIGCLPYSLFFNPPKANDIDPHGCVASHNRIAQEFNRQLKEWVSKLRLQLHDAKLNYIDVYSAKYSMISEAEKHGFFSPLTYCCGQLGGNSLECWNKATVNGTEVFGTICEDPLKVISWDSVHYTHAANEWVANRIVDGSLSDIHVPIGESCPESSAY</sequence>
<dbReference type="InterPro" id="IPR001087">
    <property type="entry name" value="GDSL"/>
</dbReference>
<gene>
    <name evidence="3" type="ORF">SAY86_002424</name>
</gene>
<dbReference type="PANTHER" id="PTHR22835">
    <property type="entry name" value="ZINC FINGER FYVE DOMAIN CONTAINING PROTEIN"/>
    <property type="match status" value="1"/>
</dbReference>
<dbReference type="GO" id="GO:0016788">
    <property type="term" value="F:hydrolase activity, acting on ester bonds"/>
    <property type="evidence" value="ECO:0007669"/>
    <property type="project" value="InterPro"/>
</dbReference>
<organism evidence="3 4">
    <name type="scientific">Trapa natans</name>
    <name type="common">Water chestnut</name>
    <dbReference type="NCBI Taxonomy" id="22666"/>
    <lineage>
        <taxon>Eukaryota</taxon>
        <taxon>Viridiplantae</taxon>
        <taxon>Streptophyta</taxon>
        <taxon>Embryophyta</taxon>
        <taxon>Tracheophyta</taxon>
        <taxon>Spermatophyta</taxon>
        <taxon>Magnoliopsida</taxon>
        <taxon>eudicotyledons</taxon>
        <taxon>Gunneridae</taxon>
        <taxon>Pentapetalae</taxon>
        <taxon>rosids</taxon>
        <taxon>malvids</taxon>
        <taxon>Myrtales</taxon>
        <taxon>Lythraceae</taxon>
        <taxon>Trapa</taxon>
    </lineage>
</organism>
<dbReference type="EMBL" id="JAXQNO010000013">
    <property type="protein sequence ID" value="KAK4785735.1"/>
    <property type="molecule type" value="Genomic_DNA"/>
</dbReference>
<accession>A0AAN7R2F7</accession>
<evidence type="ECO:0000313" key="3">
    <source>
        <dbReference type="EMBL" id="KAK4785735.1"/>
    </source>
</evidence>
<dbReference type="Pfam" id="PF00657">
    <property type="entry name" value="Lipase_GDSL"/>
    <property type="match status" value="1"/>
</dbReference>
<proteinExistence type="inferred from homology"/>
<evidence type="ECO:0000256" key="1">
    <source>
        <dbReference type="ARBA" id="ARBA00008668"/>
    </source>
</evidence>
<keyword evidence="4" id="KW-1185">Reference proteome</keyword>
<dbReference type="AlphaFoldDB" id="A0AAN7R2F7"/>
<dbReference type="InterPro" id="IPR036514">
    <property type="entry name" value="SGNH_hydro_sf"/>
</dbReference>
<dbReference type="Gene3D" id="3.40.50.1110">
    <property type="entry name" value="SGNH hydrolase"/>
    <property type="match status" value="1"/>
</dbReference>
<name>A0AAN7R2F7_TRANT</name>
<dbReference type="Proteomes" id="UP001346149">
    <property type="component" value="Unassembled WGS sequence"/>
</dbReference>
<protein>
    <submittedName>
        <fullName evidence="3">Uncharacterized protein</fullName>
    </submittedName>
</protein>
<comment type="similarity">
    <text evidence="1">Belongs to the 'GDSL' lipolytic enzyme family.</text>
</comment>
<evidence type="ECO:0000313" key="4">
    <source>
        <dbReference type="Proteomes" id="UP001346149"/>
    </source>
</evidence>
<evidence type="ECO:0000256" key="2">
    <source>
        <dbReference type="ARBA" id="ARBA00023180"/>
    </source>
</evidence>
<reference evidence="3 4" key="1">
    <citation type="journal article" date="2023" name="Hortic Res">
        <title>Pangenome of water caltrop reveals structural variations and asymmetric subgenome divergence after allopolyploidization.</title>
        <authorList>
            <person name="Zhang X."/>
            <person name="Chen Y."/>
            <person name="Wang L."/>
            <person name="Yuan Y."/>
            <person name="Fang M."/>
            <person name="Shi L."/>
            <person name="Lu R."/>
            <person name="Comes H.P."/>
            <person name="Ma Y."/>
            <person name="Chen Y."/>
            <person name="Huang G."/>
            <person name="Zhou Y."/>
            <person name="Zheng Z."/>
            <person name="Qiu Y."/>
        </authorList>
    </citation>
    <scope>NUCLEOTIDE SEQUENCE [LARGE SCALE GENOMIC DNA]</scope>
    <source>
        <strain evidence="3">F231</strain>
    </source>
</reference>
<comment type="caution">
    <text evidence="3">The sequence shown here is derived from an EMBL/GenBank/DDBJ whole genome shotgun (WGS) entry which is preliminary data.</text>
</comment>